<evidence type="ECO:0008006" key="4">
    <source>
        <dbReference type="Google" id="ProtNLM"/>
    </source>
</evidence>
<evidence type="ECO:0000313" key="2">
    <source>
        <dbReference type="EMBL" id="PBK95351.1"/>
    </source>
</evidence>
<keyword evidence="3" id="KW-1185">Reference proteome</keyword>
<name>A0A2H3DJF1_ARMGA</name>
<evidence type="ECO:0000256" key="1">
    <source>
        <dbReference type="SAM" id="SignalP"/>
    </source>
</evidence>
<keyword evidence="1" id="KW-0732">Signal</keyword>
<proteinExistence type="predicted"/>
<feature type="chain" id="PRO_5013655557" description="Secreted protein" evidence="1">
    <location>
        <begin position="23"/>
        <end position="144"/>
    </location>
</feature>
<organism evidence="2 3">
    <name type="scientific">Armillaria gallica</name>
    <name type="common">Bulbous honey fungus</name>
    <name type="synonym">Armillaria bulbosa</name>
    <dbReference type="NCBI Taxonomy" id="47427"/>
    <lineage>
        <taxon>Eukaryota</taxon>
        <taxon>Fungi</taxon>
        <taxon>Dikarya</taxon>
        <taxon>Basidiomycota</taxon>
        <taxon>Agaricomycotina</taxon>
        <taxon>Agaricomycetes</taxon>
        <taxon>Agaricomycetidae</taxon>
        <taxon>Agaricales</taxon>
        <taxon>Marasmiineae</taxon>
        <taxon>Physalacriaceae</taxon>
        <taxon>Armillaria</taxon>
    </lineage>
</organism>
<sequence>MKHQRVFTLLTLKLLLDAKLVALMTIDYSFRAGHKLYNSPRQARYNDWNLGEDKPSQNAEISEHSTSRRSFLIQRVGVIFRWVVVCAGYHIQILHIGKREKIVWDSRNVCHWERVWWWRDTEPRIRTSTNCHSSSPSEDPRSEG</sequence>
<feature type="signal peptide" evidence="1">
    <location>
        <begin position="1"/>
        <end position="22"/>
    </location>
</feature>
<reference evidence="3" key="1">
    <citation type="journal article" date="2017" name="Nat. Ecol. Evol.">
        <title>Genome expansion and lineage-specific genetic innovations in the forest pathogenic fungi Armillaria.</title>
        <authorList>
            <person name="Sipos G."/>
            <person name="Prasanna A.N."/>
            <person name="Walter M.C."/>
            <person name="O'Connor E."/>
            <person name="Balint B."/>
            <person name="Krizsan K."/>
            <person name="Kiss B."/>
            <person name="Hess J."/>
            <person name="Varga T."/>
            <person name="Slot J."/>
            <person name="Riley R."/>
            <person name="Boka B."/>
            <person name="Rigling D."/>
            <person name="Barry K."/>
            <person name="Lee J."/>
            <person name="Mihaltcheva S."/>
            <person name="LaButti K."/>
            <person name="Lipzen A."/>
            <person name="Waldron R."/>
            <person name="Moloney N.M."/>
            <person name="Sperisen C."/>
            <person name="Kredics L."/>
            <person name="Vagvoelgyi C."/>
            <person name="Patrignani A."/>
            <person name="Fitzpatrick D."/>
            <person name="Nagy I."/>
            <person name="Doyle S."/>
            <person name="Anderson J.B."/>
            <person name="Grigoriev I.V."/>
            <person name="Gueldener U."/>
            <person name="Muensterkoetter M."/>
            <person name="Nagy L.G."/>
        </authorList>
    </citation>
    <scope>NUCLEOTIDE SEQUENCE [LARGE SCALE GENOMIC DNA]</scope>
    <source>
        <strain evidence="3">Ar21-2</strain>
    </source>
</reference>
<dbReference type="EMBL" id="KZ293652">
    <property type="protein sequence ID" value="PBK95351.1"/>
    <property type="molecule type" value="Genomic_DNA"/>
</dbReference>
<accession>A0A2H3DJF1</accession>
<dbReference type="AlphaFoldDB" id="A0A2H3DJF1"/>
<evidence type="ECO:0000313" key="3">
    <source>
        <dbReference type="Proteomes" id="UP000217790"/>
    </source>
</evidence>
<dbReference type="InParanoid" id="A0A2H3DJF1"/>
<protein>
    <recommendedName>
        <fullName evidence="4">Secreted protein</fullName>
    </recommendedName>
</protein>
<gene>
    <name evidence="2" type="ORF">ARMGADRAFT_797293</name>
</gene>
<dbReference type="Proteomes" id="UP000217790">
    <property type="component" value="Unassembled WGS sequence"/>
</dbReference>